<organism evidence="2 3">
    <name type="scientific">Hapsidospora chrysogenum (strain ATCC 11550 / CBS 779.69 / DSM 880 / IAM 14645 / JCM 23072 / IMI 49137)</name>
    <name type="common">Acremonium chrysogenum</name>
    <dbReference type="NCBI Taxonomy" id="857340"/>
    <lineage>
        <taxon>Eukaryota</taxon>
        <taxon>Fungi</taxon>
        <taxon>Dikarya</taxon>
        <taxon>Ascomycota</taxon>
        <taxon>Pezizomycotina</taxon>
        <taxon>Sordariomycetes</taxon>
        <taxon>Hypocreomycetidae</taxon>
        <taxon>Hypocreales</taxon>
        <taxon>Bionectriaceae</taxon>
        <taxon>Hapsidospora</taxon>
    </lineage>
</organism>
<dbReference type="Proteomes" id="UP000029964">
    <property type="component" value="Unassembled WGS sequence"/>
</dbReference>
<sequence length="956" mass="105031">MAKFTFPIPGRSKKQTPPVPPSEPLTKAQRVLGATQFATDSTSPRAWDSLSTPGISVSLSDGTAHSSGRGESAKQRADRDWGDESDIVPNRLRPNDPLDESDDLYSEYTRELREQHSSSTIRSWYDKAKLPLAVSQQTSSSAIAKGPPCKAQRLLDIDNAYSASVSKSKKKPAKLDLSQVKPSSRGKDNDWDGPVLGNDFVTRSPSILSPLSPTDGSKRQRRRIQKHRTLESLRSAPRPDDQARPVTSGNRSPAQHEACTGKLDGLPGLYRHYEQMSFAQIMDAEEEPVKETLEPKRDMDRLPNLYEDAAVPFHDQIQPLRQREEETPGPLSSHPTLTSLSSHSSYSTQRSHSTFQLGHITPLTHPPHSVAPPPAIYEPIPIKIDAQSPTDYAASISSRHTRTSKASRRTDKSFQTSDLQEKSILMLSSDSEEDDEADRCTDSPGNSAALTAPATRRPSPVEKTRDGVSLVATSSIDSPPRMADDAQSLQSRESTLPFKRMSSAPAGFLTMPSRFSSQTTSPASSRLNIRDGSQAGQSSRLPVSPSNLSLSTTNSSVSTTMTWQGKEGYGIQEARAVTMVTAQGRQLESAPGTDNDSDLEYDEPELVVRHESAIPPPVNTAEPTPPISPTTMDRYIHAPESMEGAHEHFMGLTRQEQMLIQALRQKREVMRRNSPPRSDEDVSELQKQPPRRGHQTNPSEATITEETFNFGFPAPPKNTRMASRDSRQTFSSSSSMIELPLPGDEGDDSKMSRSASRTVDDSGHLLSPPPSSQQSSRDLSRNTSVRENSSRETRRSHVPPHTDHGVSPAPGVSEKLTRSNTLGYVKRSSSRASSRDALGNVRSHSSSRRQRSTLESKFARDRSTGRDLQYPIMEEEPTLLPAPRHQPKRPEADYDHGVPRPDSPISPLTGAFPAVPTKKHNKQGARLSAFGPPQADFGEWSWAGKSTHSDDGSHRE</sequence>
<feature type="region of interest" description="Disordered" evidence="1">
    <location>
        <begin position="666"/>
        <end position="956"/>
    </location>
</feature>
<evidence type="ECO:0000256" key="1">
    <source>
        <dbReference type="SAM" id="MobiDB-lite"/>
    </source>
</evidence>
<feature type="compositionally biased region" description="Basic and acidic residues" evidence="1">
    <location>
        <begin position="788"/>
        <end position="804"/>
    </location>
</feature>
<feature type="compositionally biased region" description="Basic and acidic residues" evidence="1">
    <location>
        <begin position="852"/>
        <end position="865"/>
    </location>
</feature>
<feature type="compositionally biased region" description="Polar residues" evidence="1">
    <location>
        <begin position="36"/>
        <end position="66"/>
    </location>
</feature>
<dbReference type="STRING" id="857340.A0A086SVR8"/>
<feature type="region of interest" description="Disordered" evidence="1">
    <location>
        <begin position="163"/>
        <end position="261"/>
    </location>
</feature>
<feature type="compositionally biased region" description="Basic and acidic residues" evidence="1">
    <location>
        <begin position="71"/>
        <end position="82"/>
    </location>
</feature>
<accession>A0A086SVR8</accession>
<feature type="compositionally biased region" description="Basic and acidic residues" evidence="1">
    <location>
        <begin position="947"/>
        <end position="956"/>
    </location>
</feature>
<evidence type="ECO:0000313" key="3">
    <source>
        <dbReference type="Proteomes" id="UP000029964"/>
    </source>
</evidence>
<name>A0A086SVR8_HAPC1</name>
<feature type="compositionally biased region" description="Low complexity" evidence="1">
    <location>
        <begin position="328"/>
        <end position="353"/>
    </location>
</feature>
<evidence type="ECO:0000313" key="2">
    <source>
        <dbReference type="EMBL" id="KFH41200.1"/>
    </source>
</evidence>
<feature type="compositionally biased region" description="Polar residues" evidence="1">
    <location>
        <begin position="201"/>
        <end position="215"/>
    </location>
</feature>
<dbReference type="EMBL" id="JPKY01000141">
    <property type="protein sequence ID" value="KFH41200.1"/>
    <property type="molecule type" value="Genomic_DNA"/>
</dbReference>
<feature type="region of interest" description="Disordered" evidence="1">
    <location>
        <begin position="1"/>
        <end position="120"/>
    </location>
</feature>
<feature type="compositionally biased region" description="Polar residues" evidence="1">
    <location>
        <begin position="695"/>
        <end position="707"/>
    </location>
</feature>
<dbReference type="AlphaFoldDB" id="A0A086SVR8"/>
<feature type="compositionally biased region" description="Low complexity" evidence="1">
    <location>
        <begin position="538"/>
        <end position="554"/>
    </location>
</feature>
<gene>
    <name evidence="2" type="ORF">ACRE_080860</name>
</gene>
<proteinExistence type="predicted"/>
<dbReference type="HOGENOM" id="CLU_009274_0_0_1"/>
<reference evidence="3" key="1">
    <citation type="journal article" date="2014" name="Genome Announc.">
        <title>Genome sequence and annotation of Acremonium chrysogenum, producer of the beta-lactam antibiotic cephalosporin C.</title>
        <authorList>
            <person name="Terfehr D."/>
            <person name="Dahlmann T.A."/>
            <person name="Specht T."/>
            <person name="Zadra I."/>
            <person name="Kuernsteiner H."/>
            <person name="Kueck U."/>
        </authorList>
    </citation>
    <scope>NUCLEOTIDE SEQUENCE [LARGE SCALE GENOMIC DNA]</scope>
    <source>
        <strain evidence="3">ATCC 11550 / CBS 779.69 / DSM 880 / IAM 14645 / JCM 23072 / IMI 49137</strain>
    </source>
</reference>
<feature type="compositionally biased region" description="Polar residues" evidence="1">
    <location>
        <begin position="513"/>
        <end position="527"/>
    </location>
</feature>
<feature type="region of interest" description="Disordered" evidence="1">
    <location>
        <begin position="321"/>
        <end position="353"/>
    </location>
</feature>
<comment type="caution">
    <text evidence="2">The sequence shown here is derived from an EMBL/GenBank/DDBJ whole genome shotgun (WGS) entry which is preliminary data.</text>
</comment>
<feature type="compositionally biased region" description="Basic and acidic residues" evidence="1">
    <location>
        <begin position="888"/>
        <end position="899"/>
    </location>
</feature>
<dbReference type="OrthoDB" id="5244050at2759"/>
<protein>
    <submittedName>
        <fullName evidence="2">Uncharacterized protein</fullName>
    </submittedName>
</protein>
<keyword evidence="3" id="KW-1185">Reference proteome</keyword>
<feature type="region of interest" description="Disordered" evidence="1">
    <location>
        <begin position="391"/>
        <end position="554"/>
    </location>
</feature>